<dbReference type="AlphaFoldDB" id="A0A7W8UCE8"/>
<reference evidence="1 2" key="1">
    <citation type="submission" date="2020-08" db="EMBL/GenBank/DDBJ databases">
        <title>Genomic Encyclopedia of Type Strains, Phase IV (KMG-V): Genome sequencing to study the core and pangenomes of soil and plant-associated prokaryotes.</title>
        <authorList>
            <person name="Whitman W."/>
        </authorList>
    </citation>
    <scope>NUCLEOTIDE SEQUENCE [LARGE SCALE GENOMIC DNA]</scope>
    <source>
        <strain evidence="1 2">SEMIA 4084</strain>
    </source>
</reference>
<gene>
    <name evidence="1" type="ORF">GGD55_003530</name>
</gene>
<comment type="caution">
    <text evidence="1">The sequence shown here is derived from an EMBL/GenBank/DDBJ whole genome shotgun (WGS) entry which is preliminary data.</text>
</comment>
<dbReference type="EMBL" id="JACHBK010000007">
    <property type="protein sequence ID" value="MBB5536819.1"/>
    <property type="molecule type" value="Genomic_DNA"/>
</dbReference>
<evidence type="ECO:0000313" key="2">
    <source>
        <dbReference type="Proteomes" id="UP000585507"/>
    </source>
</evidence>
<dbReference type="Proteomes" id="UP000585507">
    <property type="component" value="Unassembled WGS sequence"/>
</dbReference>
<sequence length="101" mass="11037">MSPFKIRSPVFFMELFEAGHEIKYPVIRRGAAGVILLGCANNDVDHIGEAAAATAALLHRVVNLRRHDQLPTVLVEELDDRVLDVLVGDEIAATNQHPACP</sequence>
<accession>A0A7W8UCE8</accession>
<keyword evidence="2" id="KW-1185">Reference proteome</keyword>
<evidence type="ECO:0000313" key="1">
    <source>
        <dbReference type="EMBL" id="MBB5536819.1"/>
    </source>
</evidence>
<protein>
    <submittedName>
        <fullName evidence="1">Uncharacterized protein</fullName>
    </submittedName>
</protein>
<name>A0A7W8UCE8_9HYPH</name>
<organism evidence="1 2">
    <name type="scientific">Rhizobium giardinii</name>
    <dbReference type="NCBI Taxonomy" id="56731"/>
    <lineage>
        <taxon>Bacteria</taxon>
        <taxon>Pseudomonadati</taxon>
        <taxon>Pseudomonadota</taxon>
        <taxon>Alphaproteobacteria</taxon>
        <taxon>Hyphomicrobiales</taxon>
        <taxon>Rhizobiaceae</taxon>
        <taxon>Rhizobium/Agrobacterium group</taxon>
        <taxon>Rhizobium</taxon>
    </lineage>
</organism>
<proteinExistence type="predicted"/>